<dbReference type="KEGG" id="lkm:EFP84_07080"/>
<evidence type="ECO:0000313" key="2">
    <source>
        <dbReference type="EMBL" id="PJZ30986.1"/>
    </source>
</evidence>
<accession>A0AAD0UP20</accession>
<reference evidence="2 3" key="1">
    <citation type="submission" date="2017-07" db="EMBL/GenBank/DDBJ databases">
        <title>Leptospira spp. isolated from tropical soils.</title>
        <authorList>
            <person name="Thibeaux R."/>
            <person name="Iraola G."/>
            <person name="Ferres I."/>
            <person name="Bierque E."/>
            <person name="Girault D."/>
            <person name="Soupe-Gilbert M.-E."/>
            <person name="Picardeau M."/>
            <person name="Goarant C."/>
        </authorList>
    </citation>
    <scope>NUCLEOTIDE SEQUENCE [LARGE SCALE GENOMIC DNA]</scope>
    <source>
        <strain evidence="2 3">JW2-C-B1</strain>
    </source>
</reference>
<name>A0AAD0UP20_9LEPT</name>
<dbReference type="EMBL" id="NPDP01000006">
    <property type="protein sequence ID" value="PJZ30986.1"/>
    <property type="molecule type" value="Genomic_DNA"/>
</dbReference>
<dbReference type="Proteomes" id="UP000276407">
    <property type="component" value="Chromosome 1"/>
</dbReference>
<dbReference type="EMBL" id="CP033614">
    <property type="protein sequence ID" value="AYV55294.1"/>
    <property type="molecule type" value="Genomic_DNA"/>
</dbReference>
<sequence>MTRINPVPVRPVTFPPIGAGVGSIPPVGVINPGILKMAERWEECLSPRQLQVNRSAETNSRFRNLNIFVISFHGPNDRNLFCMRIRNGVFDLRAGLPPTFYLKQKNFADSYGFIYEEKILIRTKSRANHFTDLFQTLSD</sequence>
<evidence type="ECO:0000313" key="1">
    <source>
        <dbReference type="EMBL" id="AYV55294.1"/>
    </source>
</evidence>
<evidence type="ECO:0000313" key="3">
    <source>
        <dbReference type="Proteomes" id="UP000231919"/>
    </source>
</evidence>
<organism evidence="1 4">
    <name type="scientific">Leptospira kmetyi</name>
    <dbReference type="NCBI Taxonomy" id="408139"/>
    <lineage>
        <taxon>Bacteria</taxon>
        <taxon>Pseudomonadati</taxon>
        <taxon>Spirochaetota</taxon>
        <taxon>Spirochaetia</taxon>
        <taxon>Leptospirales</taxon>
        <taxon>Leptospiraceae</taxon>
        <taxon>Leptospira</taxon>
    </lineage>
</organism>
<proteinExistence type="predicted"/>
<protein>
    <submittedName>
        <fullName evidence="1">Uncharacterized protein</fullName>
    </submittedName>
</protein>
<reference evidence="1 4" key="2">
    <citation type="submission" date="2018-11" db="EMBL/GenBank/DDBJ databases">
        <title>Complete genome sequence of Leptospira kmetyi isolate LS 001/16 from soil sample associated with a leptospirosis patient in Kelantan.</title>
        <authorList>
            <person name="Muhammad Yusoff F."/>
            <person name="Muhammad Yusoff S."/>
            <person name="Ahmad M.N."/>
            <person name="Yusof N.Y."/>
            <person name="Aziah I."/>
        </authorList>
    </citation>
    <scope>NUCLEOTIDE SEQUENCE [LARGE SCALE GENOMIC DNA]</scope>
    <source>
        <strain evidence="1 4">LS 001/16</strain>
    </source>
</reference>
<gene>
    <name evidence="2" type="ORF">CH378_04955</name>
    <name evidence="1" type="ORF">EFP84_07080</name>
</gene>
<dbReference type="AlphaFoldDB" id="A0AAD0UP20"/>
<evidence type="ECO:0000313" key="4">
    <source>
        <dbReference type="Proteomes" id="UP000276407"/>
    </source>
</evidence>
<keyword evidence="3" id="KW-1185">Reference proteome</keyword>
<dbReference type="Proteomes" id="UP000231919">
    <property type="component" value="Unassembled WGS sequence"/>
</dbReference>